<organism evidence="2 3">
    <name type="scientific">Brevibacillus fulvus</name>
    <dbReference type="NCBI Taxonomy" id="1125967"/>
    <lineage>
        <taxon>Bacteria</taxon>
        <taxon>Bacillati</taxon>
        <taxon>Bacillota</taxon>
        <taxon>Bacilli</taxon>
        <taxon>Bacillales</taxon>
        <taxon>Paenibacillaceae</taxon>
        <taxon>Brevibacillus</taxon>
    </lineage>
</organism>
<evidence type="ECO:0000313" key="3">
    <source>
        <dbReference type="Proteomes" id="UP000717624"/>
    </source>
</evidence>
<comment type="caution">
    <text evidence="2">The sequence shown here is derived from an EMBL/GenBank/DDBJ whole genome shotgun (WGS) entry which is preliminary data.</text>
</comment>
<reference evidence="2" key="1">
    <citation type="submission" date="2021-01" db="EMBL/GenBank/DDBJ databases">
        <title>Genomic Encyclopedia of Type Strains, Phase IV (KMG-IV): sequencing the most valuable type-strain genomes for metagenomic binning, comparative biology and taxonomic classification.</title>
        <authorList>
            <person name="Goeker M."/>
        </authorList>
    </citation>
    <scope>NUCLEOTIDE SEQUENCE</scope>
    <source>
        <strain evidence="2">DSM 25523</strain>
    </source>
</reference>
<dbReference type="AlphaFoldDB" id="A0A938XZV7"/>
<proteinExistence type="predicted"/>
<evidence type="ECO:0000313" key="2">
    <source>
        <dbReference type="EMBL" id="MBM7589919.1"/>
    </source>
</evidence>
<dbReference type="RefSeq" id="WP_204517640.1">
    <property type="nucleotide sequence ID" value="NZ_BAABIN010000007.1"/>
</dbReference>
<keyword evidence="1" id="KW-0812">Transmembrane</keyword>
<keyword evidence="1" id="KW-0472">Membrane</keyword>
<dbReference type="Proteomes" id="UP000717624">
    <property type="component" value="Unassembled WGS sequence"/>
</dbReference>
<keyword evidence="1" id="KW-1133">Transmembrane helix</keyword>
<protein>
    <submittedName>
        <fullName evidence="2">Uncharacterized protein</fullName>
    </submittedName>
</protein>
<accession>A0A938XZV7</accession>
<gene>
    <name evidence="2" type="ORF">JOD01_001520</name>
</gene>
<sequence length="101" mass="11818">MDELLYLFSFDDLSFLFPLLLGIASTLFCFRTFQAPRLRILLRTNQHNQSSQVIPLFLEQYPPFVYPLTILLHRLKQGNADEQEETSYDSYMGLQVAAKRI</sequence>
<name>A0A938XZV7_9BACL</name>
<feature type="transmembrane region" description="Helical" evidence="1">
    <location>
        <begin position="15"/>
        <end position="33"/>
    </location>
</feature>
<dbReference type="EMBL" id="JAFBEB010000004">
    <property type="protein sequence ID" value="MBM7589919.1"/>
    <property type="molecule type" value="Genomic_DNA"/>
</dbReference>
<keyword evidence="3" id="KW-1185">Reference proteome</keyword>
<evidence type="ECO:0000256" key="1">
    <source>
        <dbReference type="SAM" id="Phobius"/>
    </source>
</evidence>